<evidence type="ECO:0000256" key="1">
    <source>
        <dbReference type="ARBA" id="ARBA00004651"/>
    </source>
</evidence>
<evidence type="ECO:0000256" key="3">
    <source>
        <dbReference type="ARBA" id="ARBA00022692"/>
    </source>
</evidence>
<dbReference type="PANTHER" id="PTHR30213:SF1">
    <property type="entry name" value="INNER MEMBRANE PROTEIN YHJD"/>
    <property type="match status" value="1"/>
</dbReference>
<dbReference type="InterPro" id="IPR017039">
    <property type="entry name" value="Virul_fac_BrkB"/>
</dbReference>
<evidence type="ECO:0000256" key="5">
    <source>
        <dbReference type="ARBA" id="ARBA00023136"/>
    </source>
</evidence>
<evidence type="ECO:0000313" key="8">
    <source>
        <dbReference type="EMBL" id="RKN05216.1"/>
    </source>
</evidence>
<feature type="transmembrane region" description="Helical" evidence="7">
    <location>
        <begin position="213"/>
        <end position="235"/>
    </location>
</feature>
<feature type="transmembrane region" description="Helical" evidence="7">
    <location>
        <begin position="143"/>
        <end position="170"/>
    </location>
</feature>
<organism evidence="8 11">
    <name type="scientific">Streptomyces radicis</name>
    <dbReference type="NCBI Taxonomy" id="1750517"/>
    <lineage>
        <taxon>Bacteria</taxon>
        <taxon>Bacillati</taxon>
        <taxon>Actinomycetota</taxon>
        <taxon>Actinomycetes</taxon>
        <taxon>Kitasatosporales</taxon>
        <taxon>Streptomycetaceae</taxon>
        <taxon>Streptomyces</taxon>
    </lineage>
</organism>
<accession>A0A3A9WC67</accession>
<dbReference type="EMBL" id="RBDY01000026">
    <property type="protein sequence ID" value="RKN16749.1"/>
    <property type="molecule type" value="Genomic_DNA"/>
</dbReference>
<gene>
    <name evidence="9" type="ORF">D7318_25315</name>
    <name evidence="8" type="ORF">D7319_25950</name>
</gene>
<reference evidence="10 11" key="1">
    <citation type="submission" date="2018-09" db="EMBL/GenBank/DDBJ databases">
        <title>Streptomyces sp. nov. DS1-2, an endophytic actinomycete isolated from roots of Dendrobium scabrilingue.</title>
        <authorList>
            <person name="Kuncharoen N."/>
            <person name="Kudo T."/>
            <person name="Ohkuma M."/>
            <person name="Yuki M."/>
            <person name="Tanasupawat S."/>
        </authorList>
    </citation>
    <scope>NUCLEOTIDE SEQUENCE [LARGE SCALE GENOMIC DNA]</scope>
    <source>
        <strain evidence="8 11">AZ1-7</strain>
        <strain evidence="9 10">DS1-2</strain>
    </source>
</reference>
<evidence type="ECO:0000313" key="9">
    <source>
        <dbReference type="EMBL" id="RKN16749.1"/>
    </source>
</evidence>
<sequence>MDRLTRTRGIGPAVAWFLRSRAWRVYRHLDDRAWSRLAAAITFTSFVAFFPVLGVAVALGVAVLGRGRIDDIERWASDQVPGISQRLDLHALFDQAGTIGLISLLLVVPTGASWVDALRGCLRALWDLPDPEANPLLRRARDLGVLAGLGVVTLLSLGVSALATGAVHWAARTAGTGWPIRVAAYGFAMVVTFFLLVYLLVLLPGVRPPRRAVVAACALGAVGFELLKALLGSYLTDVATRNVYGAFGVPIALLVWMNLMAKLLLICCAWTATAVTPAERPHADAMDAKGGKGAPDGTGGTDATGAADGGGGRDTPPPRPPRDPPR</sequence>
<comment type="caution">
    <text evidence="8">The sequence shown here is derived from an EMBL/GenBank/DDBJ whole genome shotgun (WGS) entry which is preliminary data.</text>
</comment>
<dbReference type="Proteomes" id="UP000268652">
    <property type="component" value="Unassembled WGS sequence"/>
</dbReference>
<dbReference type="AlphaFoldDB" id="A0A3A9WC67"/>
<name>A0A3A9WC67_9ACTN</name>
<protein>
    <submittedName>
        <fullName evidence="8">YihY/virulence factor BrkB family protein</fullName>
    </submittedName>
</protein>
<evidence type="ECO:0000256" key="7">
    <source>
        <dbReference type="SAM" id="Phobius"/>
    </source>
</evidence>
<dbReference type="OrthoDB" id="4127374at2"/>
<evidence type="ECO:0000256" key="4">
    <source>
        <dbReference type="ARBA" id="ARBA00022989"/>
    </source>
</evidence>
<dbReference type="EMBL" id="RBDX01000028">
    <property type="protein sequence ID" value="RKN05216.1"/>
    <property type="molecule type" value="Genomic_DNA"/>
</dbReference>
<keyword evidence="3 7" id="KW-0812">Transmembrane</keyword>
<evidence type="ECO:0000313" key="10">
    <source>
        <dbReference type="Proteomes" id="UP000268652"/>
    </source>
</evidence>
<feature type="region of interest" description="Disordered" evidence="6">
    <location>
        <begin position="283"/>
        <end position="326"/>
    </location>
</feature>
<dbReference type="PANTHER" id="PTHR30213">
    <property type="entry name" value="INNER MEMBRANE PROTEIN YHJD"/>
    <property type="match status" value="1"/>
</dbReference>
<feature type="transmembrane region" description="Helical" evidence="7">
    <location>
        <begin position="182"/>
        <end position="201"/>
    </location>
</feature>
<proteinExistence type="predicted"/>
<keyword evidence="2" id="KW-1003">Cell membrane</keyword>
<dbReference type="Pfam" id="PF03631">
    <property type="entry name" value="Virul_fac_BrkB"/>
    <property type="match status" value="1"/>
</dbReference>
<evidence type="ECO:0000256" key="6">
    <source>
        <dbReference type="SAM" id="MobiDB-lite"/>
    </source>
</evidence>
<feature type="transmembrane region" description="Helical" evidence="7">
    <location>
        <begin position="38"/>
        <end position="64"/>
    </location>
</feature>
<feature type="transmembrane region" description="Helical" evidence="7">
    <location>
        <begin position="247"/>
        <end position="272"/>
    </location>
</feature>
<keyword evidence="10" id="KW-1185">Reference proteome</keyword>
<keyword evidence="4 7" id="KW-1133">Transmembrane helix</keyword>
<comment type="subcellular location">
    <subcellularLocation>
        <location evidence="1">Cell membrane</location>
        <topology evidence="1">Multi-pass membrane protein</topology>
    </subcellularLocation>
</comment>
<feature type="compositionally biased region" description="Gly residues" evidence="6">
    <location>
        <begin position="291"/>
        <end position="313"/>
    </location>
</feature>
<keyword evidence="5 7" id="KW-0472">Membrane</keyword>
<evidence type="ECO:0000256" key="2">
    <source>
        <dbReference type="ARBA" id="ARBA00022475"/>
    </source>
</evidence>
<evidence type="ECO:0000313" key="11">
    <source>
        <dbReference type="Proteomes" id="UP000275024"/>
    </source>
</evidence>
<dbReference type="GO" id="GO:0005886">
    <property type="term" value="C:plasma membrane"/>
    <property type="evidence" value="ECO:0007669"/>
    <property type="project" value="UniProtKB-SubCell"/>
</dbReference>
<dbReference type="Proteomes" id="UP000275024">
    <property type="component" value="Unassembled WGS sequence"/>
</dbReference>